<protein>
    <submittedName>
        <fullName evidence="2">Glutamyl-tRNA amidotransferase subunit C</fullName>
    </submittedName>
</protein>
<proteinExistence type="predicted"/>
<organism evidence="2 3">
    <name type="scientific">Rousettus aegyptiacus</name>
    <name type="common">Egyptian fruit bat</name>
    <name type="synonym">Pteropus aegyptiacus</name>
    <dbReference type="NCBI Taxonomy" id="9407"/>
    <lineage>
        <taxon>Eukaryota</taxon>
        <taxon>Metazoa</taxon>
        <taxon>Chordata</taxon>
        <taxon>Craniata</taxon>
        <taxon>Vertebrata</taxon>
        <taxon>Euteleostomi</taxon>
        <taxon>Mammalia</taxon>
        <taxon>Eutheria</taxon>
        <taxon>Laurasiatheria</taxon>
        <taxon>Chiroptera</taxon>
        <taxon>Yinpterochiroptera</taxon>
        <taxon>Pteropodoidea</taxon>
        <taxon>Pteropodidae</taxon>
        <taxon>Rousettinae</taxon>
        <taxon>Rousettus</taxon>
    </lineage>
</organism>
<gene>
    <name evidence="2" type="ORF">HJG63_005495</name>
</gene>
<dbReference type="GO" id="GO:0016740">
    <property type="term" value="F:transferase activity"/>
    <property type="evidence" value="ECO:0007669"/>
    <property type="project" value="UniProtKB-KW"/>
</dbReference>
<accession>A0A7J8GYR0</accession>
<dbReference type="Proteomes" id="UP000593571">
    <property type="component" value="Unassembled WGS sequence"/>
</dbReference>
<sequence>MSSLLGASLGFIRGLATAAGKRTHVGAGCVARPAGLCGRAPGLHLPGRSSEKWSDHRRGYRAPGASSACELRQPRGRGEFGESHRLCRPAARRGHGRGGAHGLSIGGQVNSAAAPNP</sequence>
<feature type="region of interest" description="Disordered" evidence="1">
    <location>
        <begin position="48"/>
        <end position="117"/>
    </location>
</feature>
<feature type="compositionally biased region" description="Basic and acidic residues" evidence="1">
    <location>
        <begin position="72"/>
        <end position="85"/>
    </location>
</feature>
<evidence type="ECO:0000313" key="3">
    <source>
        <dbReference type="Proteomes" id="UP000593571"/>
    </source>
</evidence>
<feature type="compositionally biased region" description="Polar residues" evidence="1">
    <location>
        <begin position="107"/>
        <end position="117"/>
    </location>
</feature>
<dbReference type="EMBL" id="JACASE010000005">
    <property type="protein sequence ID" value="KAF6465214.1"/>
    <property type="molecule type" value="Genomic_DNA"/>
</dbReference>
<name>A0A7J8GYR0_ROUAE</name>
<evidence type="ECO:0000256" key="1">
    <source>
        <dbReference type="SAM" id="MobiDB-lite"/>
    </source>
</evidence>
<comment type="caution">
    <text evidence="2">The sequence shown here is derived from an EMBL/GenBank/DDBJ whole genome shotgun (WGS) entry which is preliminary data.</text>
</comment>
<dbReference type="AlphaFoldDB" id="A0A7J8GYR0"/>
<reference evidence="2 3" key="1">
    <citation type="journal article" date="2020" name="Nature">
        <title>Six reference-quality genomes reveal evolution of bat adaptations.</title>
        <authorList>
            <person name="Jebb D."/>
            <person name="Huang Z."/>
            <person name="Pippel M."/>
            <person name="Hughes G.M."/>
            <person name="Lavrichenko K."/>
            <person name="Devanna P."/>
            <person name="Winkler S."/>
            <person name="Jermiin L.S."/>
            <person name="Skirmuntt E.C."/>
            <person name="Katzourakis A."/>
            <person name="Burkitt-Gray L."/>
            <person name="Ray D.A."/>
            <person name="Sullivan K.A.M."/>
            <person name="Roscito J.G."/>
            <person name="Kirilenko B.M."/>
            <person name="Davalos L.M."/>
            <person name="Corthals A.P."/>
            <person name="Power M.L."/>
            <person name="Jones G."/>
            <person name="Ransome R.D."/>
            <person name="Dechmann D.K.N."/>
            <person name="Locatelli A.G."/>
            <person name="Puechmaille S.J."/>
            <person name="Fedrigo O."/>
            <person name="Jarvis E.D."/>
            <person name="Hiller M."/>
            <person name="Vernes S.C."/>
            <person name="Myers E.W."/>
            <person name="Teeling E.C."/>
        </authorList>
    </citation>
    <scope>NUCLEOTIDE SEQUENCE [LARGE SCALE GENOMIC DNA]</scope>
    <source>
        <strain evidence="2">MRouAeg1</strain>
        <tissue evidence="2">Muscle</tissue>
    </source>
</reference>
<keyword evidence="2" id="KW-0808">Transferase</keyword>
<keyword evidence="3" id="KW-1185">Reference proteome</keyword>
<evidence type="ECO:0000313" key="2">
    <source>
        <dbReference type="EMBL" id="KAF6465214.1"/>
    </source>
</evidence>
<feature type="compositionally biased region" description="Basic residues" evidence="1">
    <location>
        <begin position="86"/>
        <end position="98"/>
    </location>
</feature>